<dbReference type="EMBL" id="CP024870">
    <property type="protein sequence ID" value="ATX71527.1"/>
    <property type="molecule type" value="Genomic_DNA"/>
</dbReference>
<sequence>MKKLLSIMGSFALITSSTSYAVSCGWSENYDDLFDTETKTNQGEWIAQGLTTSIAAFEKLAISNIVIATPIRTARIQSINEELESNRKQNISALEAYITKACNFQGPNLSIEIYNDNSFQIPLIDGYDNNNVSLQEIDVRKGTATVNLKYLNKVLSTQSLNWNIPEYELLVSVTNLLNTNSYAAVGDYDVSKIDIPIVDLASIGFPLKITLGTLSTMLTMLGVISGPNSGGGIPGISDIIKPVLEPIKNLTKLDVHALAQAEPGDNTYIKFNQDFRNGLKEVLAGVGDVLKKFGMADTISLPVGEAGQEVLVKISEILDQDVFKLVSIDTSAFNTQVVSDSTTIDIELSLGSKGKDGELKIIDLLANAAPNLVKILAKFLDTDTYDISKGGSHNMVFLLLKELLIDMDPDLRTINDKNNSQNRSAAAAYTGLDSLLFNLLLDYNSKNRAKADVNLYFNLKLWVTVPAVGKTRIFDDSLESLLSKININPGQIVSKIINTMFELNGAETIDLNTEFISPDLNMTFIQEDDLNMDEIIDGTDLNDAFKFILKQFSGTIAGTIATQVNSAINGALPRISLQSLINLSPQMMLKELNIPEKYLDIASIEIDKAKFVFQFYNQDQSEWESQTKGISGNKFNIYTGMKVKLTKVRFKISFETPENGTFVYYTKDDLTFDIVFADTDL</sequence>
<gene>
    <name evidence="2" type="ORF">SCLAR_v1c12270</name>
</gene>
<evidence type="ECO:0008006" key="4">
    <source>
        <dbReference type="Google" id="ProtNLM"/>
    </source>
</evidence>
<organism evidence="2 3">
    <name type="scientific">Spiroplasma clarkii</name>
    <dbReference type="NCBI Taxonomy" id="2139"/>
    <lineage>
        <taxon>Bacteria</taxon>
        <taxon>Bacillati</taxon>
        <taxon>Mycoplasmatota</taxon>
        <taxon>Mollicutes</taxon>
        <taxon>Entomoplasmatales</taxon>
        <taxon>Spiroplasmataceae</taxon>
        <taxon>Spiroplasma</taxon>
    </lineage>
</organism>
<keyword evidence="1" id="KW-0732">Signal</keyword>
<dbReference type="AlphaFoldDB" id="A0A2K8KIM7"/>
<evidence type="ECO:0000313" key="3">
    <source>
        <dbReference type="Proteomes" id="UP000231179"/>
    </source>
</evidence>
<proteinExistence type="predicted"/>
<dbReference type="NCBIfam" id="NF038029">
    <property type="entry name" value="LP_plasma"/>
    <property type="match status" value="1"/>
</dbReference>
<feature type="chain" id="PRO_5014817125" description="MOLPALP family lipoprotein" evidence="1">
    <location>
        <begin position="22"/>
        <end position="681"/>
    </location>
</feature>
<name>A0A2K8KIM7_9MOLU</name>
<evidence type="ECO:0000256" key="1">
    <source>
        <dbReference type="SAM" id="SignalP"/>
    </source>
</evidence>
<dbReference type="InterPro" id="IPR054816">
    <property type="entry name" value="Lipoprotein_mollicutes-type_CS"/>
</dbReference>
<accession>A0A2K8KIM7</accession>
<reference evidence="2 3" key="1">
    <citation type="submission" date="2017-11" db="EMBL/GenBank/DDBJ databases">
        <title>Complete genome sequence of Spiroplasma clarkii CN-5 (DSM 19994).</title>
        <authorList>
            <person name="Tsai Y.-M."/>
            <person name="Chang A."/>
            <person name="Lo W.-S."/>
            <person name="Kuo C.-H."/>
        </authorList>
    </citation>
    <scope>NUCLEOTIDE SEQUENCE [LARGE SCALE GENOMIC DNA]</scope>
    <source>
        <strain evidence="2 3">CN-5</strain>
    </source>
</reference>
<dbReference type="Proteomes" id="UP000231179">
    <property type="component" value="Chromosome"/>
</dbReference>
<feature type="signal peptide" evidence="1">
    <location>
        <begin position="1"/>
        <end position="21"/>
    </location>
</feature>
<protein>
    <recommendedName>
        <fullName evidence="4">MOLPALP family lipoprotein</fullName>
    </recommendedName>
</protein>
<dbReference type="RefSeq" id="WP_100255057.1">
    <property type="nucleotide sequence ID" value="NZ_CP024870.1"/>
</dbReference>
<evidence type="ECO:0000313" key="2">
    <source>
        <dbReference type="EMBL" id="ATX71527.1"/>
    </source>
</evidence>
<keyword evidence="3" id="KW-1185">Reference proteome</keyword>